<dbReference type="Gene3D" id="3.40.190.10">
    <property type="entry name" value="Periplasmic binding protein-like II"/>
    <property type="match status" value="2"/>
</dbReference>
<dbReference type="InterPro" id="IPR050490">
    <property type="entry name" value="Bact_solute-bd_prot1"/>
</dbReference>
<dbReference type="SUPFAM" id="SSF53850">
    <property type="entry name" value="Periplasmic binding protein-like II"/>
    <property type="match status" value="1"/>
</dbReference>
<evidence type="ECO:0000313" key="4">
    <source>
        <dbReference type="EMBL" id="GAA1423724.1"/>
    </source>
</evidence>
<keyword evidence="5" id="KW-1185">Reference proteome</keyword>
<keyword evidence="3" id="KW-0732">Signal</keyword>
<organism evidence="4 5">
    <name type="scientific">Agrococcus citreus</name>
    <dbReference type="NCBI Taxonomy" id="84643"/>
    <lineage>
        <taxon>Bacteria</taxon>
        <taxon>Bacillati</taxon>
        <taxon>Actinomycetota</taxon>
        <taxon>Actinomycetes</taxon>
        <taxon>Micrococcales</taxon>
        <taxon>Microbacteriaceae</taxon>
        <taxon>Agrococcus</taxon>
    </lineage>
</organism>
<gene>
    <name evidence="4" type="ORF">GCM10009640_18430</name>
</gene>
<evidence type="ECO:0000256" key="1">
    <source>
        <dbReference type="ARBA" id="ARBA00008520"/>
    </source>
</evidence>
<protein>
    <submittedName>
        <fullName evidence="4">ABC transporter substrate-binding protein</fullName>
    </submittedName>
</protein>
<evidence type="ECO:0000256" key="2">
    <source>
        <dbReference type="ARBA" id="ARBA00022448"/>
    </source>
</evidence>
<dbReference type="RefSeq" id="WP_343919679.1">
    <property type="nucleotide sequence ID" value="NZ_BAAAKK010000005.1"/>
</dbReference>
<keyword evidence="2" id="KW-0813">Transport</keyword>
<proteinExistence type="inferred from homology"/>
<dbReference type="EMBL" id="BAAAKK010000005">
    <property type="protein sequence ID" value="GAA1423724.1"/>
    <property type="molecule type" value="Genomic_DNA"/>
</dbReference>
<dbReference type="Proteomes" id="UP001501266">
    <property type="component" value="Unassembled WGS sequence"/>
</dbReference>
<dbReference type="PANTHER" id="PTHR43649">
    <property type="entry name" value="ARABINOSE-BINDING PROTEIN-RELATED"/>
    <property type="match status" value="1"/>
</dbReference>
<dbReference type="PANTHER" id="PTHR43649:SF29">
    <property type="entry name" value="OSMOPROTECTIVE COMPOUNDS-BINDING PROTEIN GGTB"/>
    <property type="match status" value="1"/>
</dbReference>
<sequence>MKHARRIAVPLGIAGVAALALTGCVGDAPADPSAAPGGSDAPAAAGCEAYTDYGTFEGAEVNLYGTILDVEAERLNESWAEFEECTGIDVVYEGSGEFEAQINVRVQGGNPPDLAIIPQPGLLASLAGTGSMVPAPEGVVANAQEYWTQDWQDYGTVDGTFYAAPLMASVKGFVWYSPSVWAENGWEIPTTLDELDEVTAAIAESGVMKPWCVGFGSAEATGWPGTDWVEDYVLRTAGPDVYDQWVAHEIPFNDPQIVAAMNRVGDIIKNPEYVNGGFGDVSTIATQDFGEAGWPVTENECAMHHQATFYEGLFPEGTEVAEDGDIWGFILPGTEADAAAVTGGGEFVGAFSDAEEVAAVQTFLSSAEWANIRVSIGGTLSANSGLDPENASSPLLASAAATLQDPDTTFRFDGSDAMPGAVGTGTFWKAMVDWVSGADTETVLDQVESSWPQ</sequence>
<feature type="chain" id="PRO_5045083210" evidence="3">
    <location>
        <begin position="31"/>
        <end position="453"/>
    </location>
</feature>
<feature type="signal peptide" evidence="3">
    <location>
        <begin position="1"/>
        <end position="30"/>
    </location>
</feature>
<name>A0ABN1YVN3_9MICO</name>
<comment type="similarity">
    <text evidence="1">Belongs to the bacterial solute-binding protein 1 family.</text>
</comment>
<dbReference type="PROSITE" id="PS51257">
    <property type="entry name" value="PROKAR_LIPOPROTEIN"/>
    <property type="match status" value="1"/>
</dbReference>
<comment type="caution">
    <text evidence="4">The sequence shown here is derived from an EMBL/GenBank/DDBJ whole genome shotgun (WGS) entry which is preliminary data.</text>
</comment>
<evidence type="ECO:0000313" key="5">
    <source>
        <dbReference type="Proteomes" id="UP001501266"/>
    </source>
</evidence>
<reference evidence="4 5" key="1">
    <citation type="journal article" date="2019" name="Int. J. Syst. Evol. Microbiol.">
        <title>The Global Catalogue of Microorganisms (GCM) 10K type strain sequencing project: providing services to taxonomists for standard genome sequencing and annotation.</title>
        <authorList>
            <consortium name="The Broad Institute Genomics Platform"/>
            <consortium name="The Broad Institute Genome Sequencing Center for Infectious Disease"/>
            <person name="Wu L."/>
            <person name="Ma J."/>
        </authorList>
    </citation>
    <scope>NUCLEOTIDE SEQUENCE [LARGE SCALE GENOMIC DNA]</scope>
    <source>
        <strain evidence="4 5">JCM 12398</strain>
    </source>
</reference>
<evidence type="ECO:0000256" key="3">
    <source>
        <dbReference type="SAM" id="SignalP"/>
    </source>
</evidence>
<accession>A0ABN1YVN3</accession>